<dbReference type="CDD" id="cd07518">
    <property type="entry name" value="HAD_YbiV-Like"/>
    <property type="match status" value="1"/>
</dbReference>
<dbReference type="AlphaFoldDB" id="A0A5B7Y0R7"/>
<dbReference type="Proteomes" id="UP000307074">
    <property type="component" value="Chromosome"/>
</dbReference>
<evidence type="ECO:0000313" key="2">
    <source>
        <dbReference type="Proteomes" id="UP000307074"/>
    </source>
</evidence>
<dbReference type="Gene3D" id="3.30.1240.10">
    <property type="match status" value="1"/>
</dbReference>
<dbReference type="RefSeq" id="WP_052471680.1">
    <property type="nucleotide sequence ID" value="NZ_CP031198.1"/>
</dbReference>
<evidence type="ECO:0000313" key="1">
    <source>
        <dbReference type="EMBL" id="QCZ53446.1"/>
    </source>
</evidence>
<organism evidence="1 2">
    <name type="scientific">Levilactobacillus brevis</name>
    <name type="common">Lactobacillus brevis</name>
    <dbReference type="NCBI Taxonomy" id="1580"/>
    <lineage>
        <taxon>Bacteria</taxon>
        <taxon>Bacillati</taxon>
        <taxon>Bacillota</taxon>
        <taxon>Bacilli</taxon>
        <taxon>Lactobacillales</taxon>
        <taxon>Lactobacillaceae</taxon>
        <taxon>Levilactobacillus</taxon>
    </lineage>
</organism>
<accession>A0A5B7Y0R7</accession>
<dbReference type="Gene3D" id="3.40.50.1000">
    <property type="entry name" value="HAD superfamily/HAD-like"/>
    <property type="match status" value="1"/>
</dbReference>
<gene>
    <name evidence="1" type="ORF">UCCLBBS449_1502</name>
</gene>
<dbReference type="EMBL" id="CP031198">
    <property type="protein sequence ID" value="QCZ53446.1"/>
    <property type="molecule type" value="Genomic_DNA"/>
</dbReference>
<dbReference type="PROSITE" id="PS01229">
    <property type="entry name" value="COF_2"/>
    <property type="match status" value="1"/>
</dbReference>
<name>A0A5B7Y0R7_LEVBR</name>
<dbReference type="PANTHER" id="PTHR10000">
    <property type="entry name" value="PHOSPHOSERINE PHOSPHATASE"/>
    <property type="match status" value="1"/>
</dbReference>
<dbReference type="GO" id="GO:0000287">
    <property type="term" value="F:magnesium ion binding"/>
    <property type="evidence" value="ECO:0007669"/>
    <property type="project" value="TreeGrafter"/>
</dbReference>
<dbReference type="GO" id="GO:0016791">
    <property type="term" value="F:phosphatase activity"/>
    <property type="evidence" value="ECO:0007669"/>
    <property type="project" value="TreeGrafter"/>
</dbReference>
<dbReference type="InterPro" id="IPR023214">
    <property type="entry name" value="HAD_sf"/>
</dbReference>
<sequence>MAMKLIATDLNGTLLHQDQGFNQPLLKETLSQLKQRGIRLVLASGNQYAHLKEVFREIWSTDLAVIAENGASIYLGDELVFDGSLTSQQVRMFLSATAQDDFLQNAYLILVGAQGSYTRVGAPAPLIAAAEKFYDHLQQVMSLETVTDRIKKISVSTAPEQAAALVQHLNQRFAGQLRAHDSGYGVVDVVSLHVGKLPAVQWLAQHWQIPTTEIVAFGDGANDVPLLNYAGQSYAMKNAPVDIQAQAKRVTVWDNDRDGVLRTIAALLVAD</sequence>
<protein>
    <submittedName>
        <fullName evidence="1">Sugar phosphatase SupH</fullName>
    </submittedName>
</protein>
<dbReference type="InterPro" id="IPR000150">
    <property type="entry name" value="Cof"/>
</dbReference>
<dbReference type="NCBIfam" id="TIGR00099">
    <property type="entry name" value="Cof-subfamily"/>
    <property type="match status" value="1"/>
</dbReference>
<dbReference type="SUPFAM" id="SSF56784">
    <property type="entry name" value="HAD-like"/>
    <property type="match status" value="1"/>
</dbReference>
<dbReference type="InterPro" id="IPR006379">
    <property type="entry name" value="HAD-SF_hydro_IIB"/>
</dbReference>
<dbReference type="PANTHER" id="PTHR10000:SF53">
    <property type="entry name" value="5-AMINO-6-(5-PHOSPHO-D-RIBITYLAMINO)URACIL PHOSPHATASE YBJI-RELATED"/>
    <property type="match status" value="1"/>
</dbReference>
<dbReference type="Pfam" id="PF08282">
    <property type="entry name" value="Hydrolase_3"/>
    <property type="match status" value="1"/>
</dbReference>
<reference evidence="1 2" key="1">
    <citation type="submission" date="2018-07" db="EMBL/GenBank/DDBJ databases">
        <authorList>
            <person name="Feyereisen M."/>
        </authorList>
    </citation>
    <scope>NUCLEOTIDE SEQUENCE [LARGE SCALE GENOMIC DNA]</scope>
    <source>
        <strain evidence="1 2">UCCLBBS449</strain>
    </source>
</reference>
<proteinExistence type="predicted"/>
<dbReference type="NCBIfam" id="TIGR01484">
    <property type="entry name" value="HAD-SF-IIB"/>
    <property type="match status" value="1"/>
</dbReference>
<dbReference type="GO" id="GO:0005829">
    <property type="term" value="C:cytosol"/>
    <property type="evidence" value="ECO:0007669"/>
    <property type="project" value="TreeGrafter"/>
</dbReference>
<dbReference type="InterPro" id="IPR036412">
    <property type="entry name" value="HAD-like_sf"/>
</dbReference>